<dbReference type="Proteomes" id="UP000593566">
    <property type="component" value="Unassembled WGS sequence"/>
</dbReference>
<dbReference type="PROSITE" id="PS50088">
    <property type="entry name" value="ANK_REPEAT"/>
    <property type="match status" value="2"/>
</dbReference>
<dbReference type="InterPro" id="IPR027417">
    <property type="entry name" value="P-loop_NTPase"/>
</dbReference>
<evidence type="ECO:0000313" key="7">
    <source>
        <dbReference type="Proteomes" id="UP000593566"/>
    </source>
</evidence>
<dbReference type="Pfam" id="PF24883">
    <property type="entry name" value="NPHP3_N"/>
    <property type="match status" value="1"/>
</dbReference>
<dbReference type="PROSITE" id="PS50297">
    <property type="entry name" value="ANK_REP_REGION"/>
    <property type="match status" value="2"/>
</dbReference>
<evidence type="ECO:0000313" key="6">
    <source>
        <dbReference type="EMBL" id="KAF6220793.1"/>
    </source>
</evidence>
<reference evidence="6 7" key="1">
    <citation type="journal article" date="2020" name="Genomics">
        <title>Complete, high-quality genomes from long-read metagenomic sequencing of two wolf lichen thalli reveals enigmatic genome architecture.</title>
        <authorList>
            <person name="McKenzie S.K."/>
            <person name="Walston R.F."/>
            <person name="Allen J.L."/>
        </authorList>
    </citation>
    <scope>NUCLEOTIDE SEQUENCE [LARGE SCALE GENOMIC DNA]</scope>
    <source>
        <strain evidence="6">WasteWater1</strain>
    </source>
</reference>
<evidence type="ECO:0000259" key="4">
    <source>
        <dbReference type="Pfam" id="PF22939"/>
    </source>
</evidence>
<keyword evidence="7" id="KW-1185">Reference proteome</keyword>
<dbReference type="SUPFAM" id="SSF48403">
    <property type="entry name" value="Ankyrin repeat"/>
    <property type="match status" value="1"/>
</dbReference>
<feature type="domain" description="Nephrocystin 3-like N-terminal" evidence="5">
    <location>
        <begin position="207"/>
        <end position="370"/>
    </location>
</feature>
<organism evidence="6 7">
    <name type="scientific">Letharia lupina</name>
    <dbReference type="NCBI Taxonomy" id="560253"/>
    <lineage>
        <taxon>Eukaryota</taxon>
        <taxon>Fungi</taxon>
        <taxon>Dikarya</taxon>
        <taxon>Ascomycota</taxon>
        <taxon>Pezizomycotina</taxon>
        <taxon>Lecanoromycetes</taxon>
        <taxon>OSLEUM clade</taxon>
        <taxon>Lecanoromycetidae</taxon>
        <taxon>Lecanorales</taxon>
        <taxon>Lecanorineae</taxon>
        <taxon>Parmeliaceae</taxon>
        <taxon>Letharia</taxon>
    </lineage>
</organism>
<dbReference type="Pfam" id="PF22939">
    <property type="entry name" value="WHD_GPIID"/>
    <property type="match status" value="1"/>
</dbReference>
<feature type="domain" description="GPI inositol-deacylase winged helix" evidence="4">
    <location>
        <begin position="481"/>
        <end position="559"/>
    </location>
</feature>
<accession>A0A8H6CCH6</accession>
<proteinExistence type="predicted"/>
<dbReference type="PANTHER" id="PTHR10039:SF15">
    <property type="entry name" value="NACHT DOMAIN-CONTAINING PROTEIN"/>
    <property type="match status" value="1"/>
</dbReference>
<dbReference type="AlphaFoldDB" id="A0A8H6CCH6"/>
<dbReference type="Gene3D" id="1.25.40.20">
    <property type="entry name" value="Ankyrin repeat-containing domain"/>
    <property type="match status" value="3"/>
</dbReference>
<feature type="region of interest" description="Disordered" evidence="3">
    <location>
        <begin position="835"/>
        <end position="854"/>
    </location>
</feature>
<dbReference type="GeneID" id="59330886"/>
<dbReference type="InterPro" id="IPR036770">
    <property type="entry name" value="Ankyrin_rpt-contain_sf"/>
</dbReference>
<gene>
    <name evidence="6" type="ORF">HO133_002473</name>
</gene>
<dbReference type="RefSeq" id="XP_037150228.1">
    <property type="nucleotide sequence ID" value="XM_037293399.1"/>
</dbReference>
<dbReference type="Pfam" id="PF12796">
    <property type="entry name" value="Ank_2"/>
    <property type="match status" value="1"/>
</dbReference>
<dbReference type="SUPFAM" id="SSF52540">
    <property type="entry name" value="P-loop containing nucleoside triphosphate hydrolases"/>
    <property type="match status" value="1"/>
</dbReference>
<dbReference type="InterPro" id="IPR002110">
    <property type="entry name" value="Ankyrin_rpt"/>
</dbReference>
<evidence type="ECO:0000259" key="5">
    <source>
        <dbReference type="Pfam" id="PF24883"/>
    </source>
</evidence>
<keyword evidence="2" id="KW-0040">ANK repeat</keyword>
<dbReference type="EMBL" id="JACCJB010000015">
    <property type="protein sequence ID" value="KAF6220793.1"/>
    <property type="molecule type" value="Genomic_DNA"/>
</dbReference>
<evidence type="ECO:0000256" key="1">
    <source>
        <dbReference type="ARBA" id="ARBA00022737"/>
    </source>
</evidence>
<feature type="repeat" description="ANK" evidence="2">
    <location>
        <begin position="846"/>
        <end position="878"/>
    </location>
</feature>
<dbReference type="InterPro" id="IPR054471">
    <property type="entry name" value="GPIID_WHD"/>
</dbReference>
<feature type="repeat" description="ANK" evidence="2">
    <location>
        <begin position="879"/>
        <end position="911"/>
    </location>
</feature>
<dbReference type="InterPro" id="IPR056884">
    <property type="entry name" value="NPHP3-like_N"/>
</dbReference>
<protein>
    <recommendedName>
        <fullName evidence="8">Ankyrin</fullName>
    </recommendedName>
</protein>
<evidence type="ECO:0000256" key="2">
    <source>
        <dbReference type="PROSITE-ProRule" id="PRU00023"/>
    </source>
</evidence>
<sequence length="982" mass="110464">MDPVTAIGLGASVLQLIGVAGKAIKYLNDIKNAPRERFRLAQELNSLYGILIELENRADEAKASGDDDWLRGVQSLTFKFGPVEQLETALELIVNKVKPVSRFKKVGKALVWPFTRREVEELLRQVERQKSTIIFALQGDQISLAKAIKADTMHIPALINGVQDMSIGVAYLQDRQEVEAVQKVVDWFSPLSFGDRHNDVLSRRCEGTGSWFLETHEASAWLSSAGKASLWCSGIPGAGKTTIAAIVTEHIERTLIHDQSVAVACIYCNYKDKMVQTPANLLANIWMQIRQKGGLSPEVEELYASSVTKGSSTRPRLDQIIKILKAEVDRHASVYVVIDALDECEPAYKLRLLTELKVLQPKLKLMVTSRYYDAFGADMGVDTDIEIVASDDDIKRYVQERVSITPRLGRWIAADSTLQATIETKVMEAAQNMFLMAKLLLDSLVTKMTRKALQKAVGELPKTLLDTYDDALSRIYKQNEDEKELAERILSWVSYAFRPLNIMELRHALAVTTGEDHFDEANMPDEEDLPSVCAGLIYIEEGSKIVRLAHYTAQDYLESIRDQNFVDARRLLAATCLTYLTYDGNRLCCNGRHYVYRFGRDGYYSDNVDGLLGCPYAMQISNASETAKDVVDGDKTSFYHAQSGTPLALYQYAAHYWARHLKDRLEKDLQSLAVKFILDDMNRQMALGVLRQLWWTSRIKGPLTVAVHYDLRHICHTLLEEQVYDLNNEEGEGYNSLLSAAELGRDQVIKLLLQQTDLQSLIDADRDFVLTPLDWVAWTGNRAAVRFLLQSAGLKLPENDDPLIEGLESMNIFATIPLIAVLSNVSTLQTALSQPGADIEDRDPTHEKTALHHASQSGRTGIVELLLSKGADVRARDSYGETPLHYAVDSGNLEVVKLLVEAGSDLDARNELGKLPTEMLRIRAGDIPCPIHQDELWEETHEFLFGEVVRKEGKEMQLKQTERRDLRKKYGASWREFHKEAE</sequence>
<keyword evidence="1" id="KW-0677">Repeat</keyword>
<dbReference type="Gene3D" id="3.40.50.300">
    <property type="entry name" value="P-loop containing nucleotide triphosphate hydrolases"/>
    <property type="match status" value="1"/>
</dbReference>
<dbReference type="PANTHER" id="PTHR10039">
    <property type="entry name" value="AMELOGENIN"/>
    <property type="match status" value="1"/>
</dbReference>
<evidence type="ECO:0008006" key="8">
    <source>
        <dbReference type="Google" id="ProtNLM"/>
    </source>
</evidence>
<name>A0A8H6CCH6_9LECA</name>
<evidence type="ECO:0000256" key="3">
    <source>
        <dbReference type="SAM" id="MobiDB-lite"/>
    </source>
</evidence>
<comment type="caution">
    <text evidence="6">The sequence shown here is derived from an EMBL/GenBank/DDBJ whole genome shotgun (WGS) entry which is preliminary data.</text>
</comment>
<dbReference type="SMART" id="SM00248">
    <property type="entry name" value="ANK"/>
    <property type="match status" value="5"/>
</dbReference>